<dbReference type="GO" id="GO:0003700">
    <property type="term" value="F:DNA-binding transcription factor activity"/>
    <property type="evidence" value="ECO:0007669"/>
    <property type="project" value="TreeGrafter"/>
</dbReference>
<gene>
    <name evidence="4" type="ORF">SLNWT_2483</name>
</gene>
<keyword evidence="5" id="KW-1185">Reference proteome</keyword>
<dbReference type="InterPro" id="IPR009057">
    <property type="entry name" value="Homeodomain-like_sf"/>
</dbReference>
<dbReference type="AlphaFoldDB" id="A0A0B5EMU3"/>
<feature type="DNA-binding region" description="H-T-H motif" evidence="2">
    <location>
        <begin position="30"/>
        <end position="49"/>
    </location>
</feature>
<dbReference type="InterPro" id="IPR001647">
    <property type="entry name" value="HTH_TetR"/>
</dbReference>
<dbReference type="KEGG" id="sals:SLNWT_2483"/>
<dbReference type="SUPFAM" id="SSF48498">
    <property type="entry name" value="Tetracyclin repressor-like, C-terminal domain"/>
    <property type="match status" value="1"/>
</dbReference>
<dbReference type="PANTHER" id="PTHR30055:SF207">
    <property type="entry name" value="HTH-TYPE TRANSCRIPTIONAL REPRESSOR FATR"/>
    <property type="match status" value="1"/>
</dbReference>
<organism evidence="4 5">
    <name type="scientific">Streptomyces albus (strain ATCC 21838 / DSM 41398 / FERM P-419 / JCM 4703 / NBRC 107858)</name>
    <dbReference type="NCBI Taxonomy" id="1081613"/>
    <lineage>
        <taxon>Bacteria</taxon>
        <taxon>Bacillati</taxon>
        <taxon>Actinomycetota</taxon>
        <taxon>Actinomycetes</taxon>
        <taxon>Kitasatosporales</taxon>
        <taxon>Streptomycetaceae</taxon>
        <taxon>Streptomyces</taxon>
    </lineage>
</organism>
<dbReference type="Pfam" id="PF16295">
    <property type="entry name" value="TetR_C_10"/>
    <property type="match status" value="1"/>
</dbReference>
<dbReference type="GO" id="GO:0000976">
    <property type="term" value="F:transcription cis-regulatory region binding"/>
    <property type="evidence" value="ECO:0007669"/>
    <property type="project" value="TreeGrafter"/>
</dbReference>
<dbReference type="PANTHER" id="PTHR30055">
    <property type="entry name" value="HTH-TYPE TRANSCRIPTIONAL REGULATOR RUTR"/>
    <property type="match status" value="1"/>
</dbReference>
<dbReference type="InterPro" id="IPR036271">
    <property type="entry name" value="Tet_transcr_reg_TetR-rel_C_sf"/>
</dbReference>
<reference evidence="4 5" key="1">
    <citation type="submission" date="2015-01" db="EMBL/GenBank/DDBJ databases">
        <title>Enhanced salinomycin production by adjusting the supply of polyketide extender units in Streptomyce albus DSM 41398.</title>
        <authorList>
            <person name="Lu C."/>
        </authorList>
    </citation>
    <scope>NUCLEOTIDE SEQUENCE [LARGE SCALE GENOMIC DNA]</scope>
    <source>
        <strain evidence="5">ATCC 21838 / DSM 41398 / FERM P-419 / JCM 4703 / NBRC 107858</strain>
    </source>
</reference>
<name>A0A0B5EMU3_STRA4</name>
<dbReference type="InterPro" id="IPR032551">
    <property type="entry name" value="BscR_C"/>
</dbReference>
<feature type="domain" description="HTH tetR-type" evidence="3">
    <location>
        <begin position="7"/>
        <end position="67"/>
    </location>
</feature>
<evidence type="ECO:0000313" key="4">
    <source>
        <dbReference type="EMBL" id="AJE82859.1"/>
    </source>
</evidence>
<accession>A0A0B5EMU3</accession>
<dbReference type="InterPro" id="IPR050109">
    <property type="entry name" value="HTH-type_TetR-like_transc_reg"/>
</dbReference>
<dbReference type="SUPFAM" id="SSF46689">
    <property type="entry name" value="Homeodomain-like"/>
    <property type="match status" value="1"/>
</dbReference>
<dbReference type="Pfam" id="PF00440">
    <property type="entry name" value="TetR_N"/>
    <property type="match status" value="1"/>
</dbReference>
<dbReference type="PROSITE" id="PS50977">
    <property type="entry name" value="HTH_TETR_2"/>
    <property type="match status" value="1"/>
</dbReference>
<sequence length="192" mass="20815">MPPANPEATRAALLSAALVVFAERTVTGTAVPVIAQQAKVATGTLYRHWPSKEALANAVYQEAKQLFGDYLGRGRAARPVTSPAELRAAFESVWDNLLDFAEEQPASLAFLEHQQHATYLDTANQRLVAEVEGFAASLIRTGQRLGVVRAADPLMLTNMVFGAYVGLTKQTWPRPAALRTEAREAVWGLLTA</sequence>
<evidence type="ECO:0000259" key="3">
    <source>
        <dbReference type="PROSITE" id="PS50977"/>
    </source>
</evidence>
<dbReference type="Gene3D" id="1.10.357.10">
    <property type="entry name" value="Tetracycline Repressor, domain 2"/>
    <property type="match status" value="1"/>
</dbReference>
<evidence type="ECO:0000313" key="5">
    <source>
        <dbReference type="Proteomes" id="UP000031523"/>
    </source>
</evidence>
<proteinExistence type="predicted"/>
<dbReference type="Proteomes" id="UP000031523">
    <property type="component" value="Chromosome"/>
</dbReference>
<evidence type="ECO:0000256" key="1">
    <source>
        <dbReference type="ARBA" id="ARBA00023125"/>
    </source>
</evidence>
<dbReference type="EMBL" id="CP010519">
    <property type="protein sequence ID" value="AJE82859.1"/>
    <property type="molecule type" value="Genomic_DNA"/>
</dbReference>
<keyword evidence="1 2" id="KW-0238">DNA-binding</keyword>
<protein>
    <submittedName>
        <fullName evidence="4">YrhI</fullName>
    </submittedName>
</protein>
<dbReference type="PRINTS" id="PR00455">
    <property type="entry name" value="HTHTETR"/>
</dbReference>
<evidence type="ECO:0000256" key="2">
    <source>
        <dbReference type="PROSITE-ProRule" id="PRU00335"/>
    </source>
</evidence>